<keyword evidence="4 6" id="KW-1133">Transmembrane helix</keyword>
<evidence type="ECO:0000256" key="3">
    <source>
        <dbReference type="ARBA" id="ARBA00022692"/>
    </source>
</evidence>
<dbReference type="InterPro" id="IPR044772">
    <property type="entry name" value="NO3_transporter"/>
</dbReference>
<evidence type="ECO:0000256" key="5">
    <source>
        <dbReference type="ARBA" id="ARBA00023136"/>
    </source>
</evidence>
<evidence type="ECO:0000256" key="2">
    <source>
        <dbReference type="ARBA" id="ARBA00008432"/>
    </source>
</evidence>
<reference evidence="7" key="1">
    <citation type="submission" date="2021-05" db="EMBL/GenBank/DDBJ databases">
        <title>The genome of the haptophyte Pavlova lutheri (Diacronema luteri, Pavlovales) - a model for lipid biosynthesis in eukaryotic algae.</title>
        <authorList>
            <person name="Hulatt C.J."/>
            <person name="Posewitz M.C."/>
        </authorList>
    </citation>
    <scope>NUCLEOTIDE SEQUENCE</scope>
    <source>
        <strain evidence="7">NIVA-4/92</strain>
    </source>
</reference>
<feature type="transmembrane region" description="Helical" evidence="6">
    <location>
        <begin position="362"/>
        <end position="380"/>
    </location>
</feature>
<dbReference type="Gene3D" id="1.20.1250.20">
    <property type="entry name" value="MFS general substrate transporter like domains"/>
    <property type="match status" value="2"/>
</dbReference>
<feature type="transmembrane region" description="Helical" evidence="6">
    <location>
        <begin position="210"/>
        <end position="230"/>
    </location>
</feature>
<evidence type="ECO:0000313" key="8">
    <source>
        <dbReference type="Proteomes" id="UP000751190"/>
    </source>
</evidence>
<dbReference type="GO" id="GO:0016020">
    <property type="term" value="C:membrane"/>
    <property type="evidence" value="ECO:0007669"/>
    <property type="project" value="UniProtKB-SubCell"/>
</dbReference>
<sequence>MSSPSKYAVQVDKENKATEIKLLNFSRPHMRAFHYAWLSFFLAFTGWFALAPLTPIVRVSLGLCENGDWNDFSSPRECICGARCKEAIGNANTVSVAGTIGMRLLVGAWAETYGPRFSQAFMVMLFSIPLALAGAVSNGASLAAVRFFIGGMGATFVITQFWTSVMFSKNVVGTANATSAGWGNLGGGFTQVFMPWVLSWFIVFGFDLAWRLAVLVPAVLLFFVGIALYLTSDDVPEGTYKALYASGERKKQNGWKVFLAAAIDPRVWLLFIVYGGCFGTELTMNNVLASYFFDYFGLSLQTAGLAASLFGLMNLFARSLGGIASDLANKHFSHRGRHWVFFAVQLGEGCMLVLFSRFKSDNFTGAIITLIAFSTMVQMAEGAQYAVVPYVGKHLKALGPVSGIVGAGGNFGAVMWSLIYKGYASHPDPRQPFLVHGICVVGTALLIPFIHYPEFGSMFLPQTKEEEAQPDEGPTVIKPAFAQVSV</sequence>
<dbReference type="InterPro" id="IPR036259">
    <property type="entry name" value="MFS_trans_sf"/>
</dbReference>
<evidence type="ECO:0000256" key="6">
    <source>
        <dbReference type="SAM" id="Phobius"/>
    </source>
</evidence>
<dbReference type="OrthoDB" id="434240at2759"/>
<dbReference type="GO" id="GO:0015112">
    <property type="term" value="F:nitrate transmembrane transporter activity"/>
    <property type="evidence" value="ECO:0007669"/>
    <property type="project" value="InterPro"/>
</dbReference>
<dbReference type="InterPro" id="IPR011701">
    <property type="entry name" value="MFS"/>
</dbReference>
<feature type="transmembrane region" description="Helical" evidence="6">
    <location>
        <begin position="432"/>
        <end position="452"/>
    </location>
</feature>
<evidence type="ECO:0000256" key="4">
    <source>
        <dbReference type="ARBA" id="ARBA00022989"/>
    </source>
</evidence>
<dbReference type="EMBL" id="JAGTXO010000012">
    <property type="protein sequence ID" value="KAG8464523.1"/>
    <property type="molecule type" value="Genomic_DNA"/>
</dbReference>
<dbReference type="OMA" id="IPCFMFA"/>
<keyword evidence="3 6" id="KW-0812">Transmembrane</keyword>
<dbReference type="CDD" id="cd17341">
    <property type="entry name" value="MFS_NRT2_like"/>
    <property type="match status" value="1"/>
</dbReference>
<name>A0A8J5XD47_DIALT</name>
<feature type="transmembrane region" description="Helical" evidence="6">
    <location>
        <begin position="32"/>
        <end position="50"/>
    </location>
</feature>
<protein>
    <recommendedName>
        <fullName evidence="9">Nitrate/nitrite transporter</fullName>
    </recommendedName>
</protein>
<dbReference type="Pfam" id="PF07690">
    <property type="entry name" value="MFS_1"/>
    <property type="match status" value="1"/>
</dbReference>
<evidence type="ECO:0000256" key="1">
    <source>
        <dbReference type="ARBA" id="ARBA00004141"/>
    </source>
</evidence>
<dbReference type="AlphaFoldDB" id="A0A8J5XD47"/>
<comment type="subcellular location">
    <subcellularLocation>
        <location evidence="1">Membrane</location>
        <topology evidence="1">Multi-pass membrane protein</topology>
    </subcellularLocation>
</comment>
<feature type="transmembrane region" description="Helical" evidence="6">
    <location>
        <begin position="337"/>
        <end position="355"/>
    </location>
</feature>
<feature type="transmembrane region" description="Helical" evidence="6">
    <location>
        <begin position="117"/>
        <end position="136"/>
    </location>
</feature>
<dbReference type="SUPFAM" id="SSF103473">
    <property type="entry name" value="MFS general substrate transporter"/>
    <property type="match status" value="1"/>
</dbReference>
<feature type="transmembrane region" description="Helical" evidence="6">
    <location>
        <begin position="267"/>
        <end position="288"/>
    </location>
</feature>
<feature type="transmembrane region" description="Helical" evidence="6">
    <location>
        <begin position="400"/>
        <end position="420"/>
    </location>
</feature>
<keyword evidence="8" id="KW-1185">Reference proteome</keyword>
<comment type="similarity">
    <text evidence="2">Belongs to the major facilitator superfamily. Nitrate/nitrite porter (TC 2.A.1.8) family.</text>
</comment>
<evidence type="ECO:0008006" key="9">
    <source>
        <dbReference type="Google" id="ProtNLM"/>
    </source>
</evidence>
<keyword evidence="5 6" id="KW-0472">Membrane</keyword>
<feature type="transmembrane region" description="Helical" evidence="6">
    <location>
        <begin position="143"/>
        <end position="162"/>
    </location>
</feature>
<evidence type="ECO:0000313" key="7">
    <source>
        <dbReference type="EMBL" id="KAG8464523.1"/>
    </source>
</evidence>
<feature type="transmembrane region" description="Helical" evidence="6">
    <location>
        <begin position="295"/>
        <end position="317"/>
    </location>
</feature>
<gene>
    <name evidence="7" type="ORF">KFE25_009891</name>
</gene>
<feature type="transmembrane region" description="Helical" evidence="6">
    <location>
        <begin position="182"/>
        <end position="203"/>
    </location>
</feature>
<organism evidence="7 8">
    <name type="scientific">Diacronema lutheri</name>
    <name type="common">Unicellular marine alga</name>
    <name type="synonym">Monochrysis lutheri</name>
    <dbReference type="NCBI Taxonomy" id="2081491"/>
    <lineage>
        <taxon>Eukaryota</taxon>
        <taxon>Haptista</taxon>
        <taxon>Haptophyta</taxon>
        <taxon>Pavlovophyceae</taxon>
        <taxon>Pavlovales</taxon>
        <taxon>Pavlovaceae</taxon>
        <taxon>Diacronema</taxon>
    </lineage>
</organism>
<dbReference type="PANTHER" id="PTHR23515">
    <property type="entry name" value="HIGH-AFFINITY NITRATE TRANSPORTER 2.3"/>
    <property type="match status" value="1"/>
</dbReference>
<proteinExistence type="inferred from homology"/>
<comment type="caution">
    <text evidence="7">The sequence shown here is derived from an EMBL/GenBank/DDBJ whole genome shotgun (WGS) entry which is preliminary data.</text>
</comment>
<accession>A0A8J5XD47</accession>
<dbReference type="Proteomes" id="UP000751190">
    <property type="component" value="Unassembled WGS sequence"/>
</dbReference>